<accession>B6GD16</accession>
<dbReference type="InterPro" id="IPR045620">
    <property type="entry name" value="DUF6442"/>
</dbReference>
<feature type="transmembrane region" description="Helical" evidence="2">
    <location>
        <begin position="30"/>
        <end position="52"/>
    </location>
</feature>
<dbReference type="Proteomes" id="UP000003560">
    <property type="component" value="Unassembled WGS sequence"/>
</dbReference>
<keyword evidence="4" id="KW-1185">Reference proteome</keyword>
<dbReference type="STRING" id="445975.COLSTE_01994"/>
<reference evidence="3 4" key="2">
    <citation type="submission" date="2008-10" db="EMBL/GenBank/DDBJ databases">
        <authorList>
            <person name="Fulton L."/>
            <person name="Clifton S."/>
            <person name="Fulton B."/>
            <person name="Xu J."/>
            <person name="Minx P."/>
            <person name="Pepin K.H."/>
            <person name="Johnson M."/>
            <person name="Thiruvilangam P."/>
            <person name="Bhonagiri V."/>
            <person name="Nash W.E."/>
            <person name="Mardis E.R."/>
            <person name="Wilson R.K."/>
        </authorList>
    </citation>
    <scope>NUCLEOTIDE SEQUENCE [LARGE SCALE GENOMIC DNA]</scope>
    <source>
        <strain evidence="3 4">DSM 13279</strain>
    </source>
</reference>
<proteinExistence type="predicted"/>
<keyword evidence="2" id="KW-0472">Membrane</keyword>
<feature type="transmembrane region" description="Helical" evidence="2">
    <location>
        <begin position="83"/>
        <end position="105"/>
    </location>
</feature>
<sequence length="106" mass="11699">MSMDRSEVLARSRMDNQHRDERERRVTDKACTWGAVSMAISAAAIFLIRLLTKGGNPYDLLAILFAYLAAAHAYTWSKSRSRWTLITAVAYTVGAAALLCAYALLG</sequence>
<dbReference type="AlphaFoldDB" id="B6GD16"/>
<evidence type="ECO:0000313" key="3">
    <source>
        <dbReference type="EMBL" id="EEA89834.1"/>
    </source>
</evidence>
<evidence type="ECO:0000313" key="4">
    <source>
        <dbReference type="Proteomes" id="UP000003560"/>
    </source>
</evidence>
<reference evidence="3 4" key="1">
    <citation type="submission" date="2008-10" db="EMBL/GenBank/DDBJ databases">
        <title>Draft genome sequence of Collinsella stercoris (DSM 13279).</title>
        <authorList>
            <person name="Sudarsanam P."/>
            <person name="Ley R."/>
            <person name="Guruge J."/>
            <person name="Turnbaugh P.J."/>
            <person name="Mahowald M."/>
            <person name="Liep D."/>
            <person name="Gordon J."/>
        </authorList>
    </citation>
    <scope>NUCLEOTIDE SEQUENCE [LARGE SCALE GENOMIC DNA]</scope>
    <source>
        <strain evidence="3 4">DSM 13279</strain>
    </source>
</reference>
<feature type="transmembrane region" description="Helical" evidence="2">
    <location>
        <begin position="58"/>
        <end position="76"/>
    </location>
</feature>
<dbReference type="eggNOG" id="ENOG5031UW2">
    <property type="taxonomic scope" value="Bacteria"/>
</dbReference>
<dbReference type="RefSeq" id="WP_006721623.1">
    <property type="nucleotide sequence ID" value="NZ_CP085935.1"/>
</dbReference>
<dbReference type="Pfam" id="PF20040">
    <property type="entry name" value="DUF6442"/>
    <property type="match status" value="1"/>
</dbReference>
<protein>
    <submittedName>
        <fullName evidence="3">Uncharacterized protein</fullName>
    </submittedName>
</protein>
<dbReference type="EMBL" id="ABXJ01000117">
    <property type="protein sequence ID" value="EEA89834.1"/>
    <property type="molecule type" value="Genomic_DNA"/>
</dbReference>
<name>B6GD16_9ACTN</name>
<evidence type="ECO:0000256" key="2">
    <source>
        <dbReference type="SAM" id="Phobius"/>
    </source>
</evidence>
<dbReference type="HOGENOM" id="CLU_2248334_0_0_11"/>
<feature type="region of interest" description="Disordered" evidence="1">
    <location>
        <begin position="1"/>
        <end position="23"/>
    </location>
</feature>
<gene>
    <name evidence="3" type="ORF">COLSTE_01994</name>
</gene>
<keyword evidence="2" id="KW-0812">Transmembrane</keyword>
<organism evidence="3 4">
    <name type="scientific">Collinsella stercoris DSM 13279</name>
    <dbReference type="NCBI Taxonomy" id="445975"/>
    <lineage>
        <taxon>Bacteria</taxon>
        <taxon>Bacillati</taxon>
        <taxon>Actinomycetota</taxon>
        <taxon>Coriobacteriia</taxon>
        <taxon>Coriobacteriales</taxon>
        <taxon>Coriobacteriaceae</taxon>
        <taxon>Collinsella</taxon>
    </lineage>
</organism>
<comment type="caution">
    <text evidence="3">The sequence shown here is derived from an EMBL/GenBank/DDBJ whole genome shotgun (WGS) entry which is preliminary data.</text>
</comment>
<evidence type="ECO:0000256" key="1">
    <source>
        <dbReference type="SAM" id="MobiDB-lite"/>
    </source>
</evidence>
<keyword evidence="2" id="KW-1133">Transmembrane helix</keyword>